<evidence type="ECO:0000256" key="1">
    <source>
        <dbReference type="SAM" id="SignalP"/>
    </source>
</evidence>
<evidence type="ECO:0000313" key="21">
    <source>
        <dbReference type="Proteomes" id="UP000488956"/>
    </source>
</evidence>
<dbReference type="Proteomes" id="UP000433483">
    <property type="component" value="Unassembled WGS sequence"/>
</dbReference>
<feature type="signal peptide" evidence="1">
    <location>
        <begin position="1"/>
        <end position="16"/>
    </location>
</feature>
<dbReference type="Proteomes" id="UP000476176">
    <property type="component" value="Unassembled WGS sequence"/>
</dbReference>
<evidence type="ECO:0000313" key="4">
    <source>
        <dbReference type="EMBL" id="KAE9120591.1"/>
    </source>
</evidence>
<dbReference type="EMBL" id="QXGD01000371">
    <property type="protein sequence ID" value="KAE9241618.1"/>
    <property type="molecule type" value="Genomic_DNA"/>
</dbReference>
<dbReference type="Proteomes" id="UP000486351">
    <property type="component" value="Unassembled WGS sequence"/>
</dbReference>
<evidence type="ECO:0000313" key="13">
    <source>
        <dbReference type="Proteomes" id="UP000433483"/>
    </source>
</evidence>
<dbReference type="EMBL" id="QXFW01000305">
    <property type="protein sequence ID" value="KAE9016754.1"/>
    <property type="molecule type" value="Genomic_DNA"/>
</dbReference>
<evidence type="ECO:0000313" key="11">
    <source>
        <dbReference type="EMBL" id="KAE9340339.1"/>
    </source>
</evidence>
<evidence type="ECO:0000313" key="16">
    <source>
        <dbReference type="Proteomes" id="UP000440732"/>
    </source>
</evidence>
<dbReference type="EMBL" id="QXFZ01000231">
    <property type="protein sequence ID" value="KAE9125636.1"/>
    <property type="molecule type" value="Genomic_DNA"/>
</dbReference>
<evidence type="ECO:0000313" key="9">
    <source>
        <dbReference type="EMBL" id="KAE9249424.1"/>
    </source>
</evidence>
<evidence type="ECO:0008006" key="22">
    <source>
        <dbReference type="Google" id="ProtNLM"/>
    </source>
</evidence>
<comment type="caution">
    <text evidence="7">The sequence shown here is derived from an EMBL/GenBank/DDBJ whole genome shotgun (WGS) entry which is preliminary data.</text>
</comment>
<evidence type="ECO:0000313" key="3">
    <source>
        <dbReference type="EMBL" id="KAE9016754.1"/>
    </source>
</evidence>
<dbReference type="Proteomes" id="UP000460718">
    <property type="component" value="Unassembled WGS sequence"/>
</dbReference>
<dbReference type="EMBL" id="QXGC01000107">
    <property type="protein sequence ID" value="KAE9249424.1"/>
    <property type="molecule type" value="Genomic_DNA"/>
</dbReference>
<reference evidence="12 13" key="1">
    <citation type="submission" date="2018-08" db="EMBL/GenBank/DDBJ databases">
        <title>Genomic investigation of the strawberry pathogen Phytophthora fragariae indicates pathogenicity is determined by transcriptional variation in three key races.</title>
        <authorList>
            <person name="Adams T.M."/>
            <person name="Armitage A.D."/>
            <person name="Sobczyk M.K."/>
            <person name="Bates H.J."/>
            <person name="Dunwell J.M."/>
            <person name="Nellist C.F."/>
            <person name="Harrison R.J."/>
        </authorList>
    </citation>
    <scope>NUCLEOTIDE SEQUENCE [LARGE SCALE GENOMIC DNA]</scope>
    <source>
        <strain evidence="10 14">A4</strain>
        <strain evidence="8 15">BC-1</strain>
        <strain evidence="9 19">BC-23</strain>
        <strain evidence="7 13">NOV-27</strain>
        <strain evidence="6 16">NOV-5</strain>
        <strain evidence="5 17">NOV-71</strain>
        <strain evidence="11 20">NOV-77</strain>
        <strain evidence="2 12">NOV-9</strain>
        <strain evidence="4 21">ONT-3</strain>
        <strain evidence="3 18">SCRP245</strain>
    </source>
</reference>
<organism evidence="7 13">
    <name type="scientific">Phytophthora fragariae</name>
    <dbReference type="NCBI Taxonomy" id="53985"/>
    <lineage>
        <taxon>Eukaryota</taxon>
        <taxon>Sar</taxon>
        <taxon>Stramenopiles</taxon>
        <taxon>Oomycota</taxon>
        <taxon>Peronosporomycetes</taxon>
        <taxon>Peronosporales</taxon>
        <taxon>Peronosporaceae</taxon>
        <taxon>Phytophthora</taxon>
    </lineage>
</organism>
<evidence type="ECO:0000313" key="19">
    <source>
        <dbReference type="Proteomes" id="UP000476176"/>
    </source>
</evidence>
<name>A0A6A3YKH9_9STRA</name>
<protein>
    <recommendedName>
        <fullName evidence="22">Secreted protein</fullName>
    </recommendedName>
</protein>
<evidence type="ECO:0000313" key="15">
    <source>
        <dbReference type="Proteomes" id="UP000440367"/>
    </source>
</evidence>
<dbReference type="EMBL" id="QXFY01000585">
    <property type="protein sequence ID" value="KAE9340339.1"/>
    <property type="molecule type" value="Genomic_DNA"/>
</dbReference>
<dbReference type="EMBL" id="QXGE01000320">
    <property type="protein sequence ID" value="KAE9316106.1"/>
    <property type="molecule type" value="Genomic_DNA"/>
</dbReference>
<evidence type="ECO:0000313" key="14">
    <source>
        <dbReference type="Proteomes" id="UP000437068"/>
    </source>
</evidence>
<dbReference type="EMBL" id="QXGB01000336">
    <property type="protein sequence ID" value="KAE9218876.1"/>
    <property type="molecule type" value="Genomic_DNA"/>
</dbReference>
<dbReference type="Proteomes" id="UP000440367">
    <property type="component" value="Unassembled WGS sequence"/>
</dbReference>
<dbReference type="Proteomes" id="UP000488956">
    <property type="component" value="Unassembled WGS sequence"/>
</dbReference>
<keyword evidence="13" id="KW-1185">Reference proteome</keyword>
<evidence type="ECO:0000313" key="20">
    <source>
        <dbReference type="Proteomes" id="UP000486351"/>
    </source>
</evidence>
<dbReference type="EMBL" id="QXGF01000356">
    <property type="protein sequence ID" value="KAE8941532.1"/>
    <property type="molecule type" value="Genomic_DNA"/>
</dbReference>
<dbReference type="AlphaFoldDB" id="A0A6A3YKH9"/>
<dbReference type="EMBL" id="QXFX01000316">
    <property type="protein sequence ID" value="KAE9120591.1"/>
    <property type="molecule type" value="Genomic_DNA"/>
</dbReference>
<accession>A0A6A3YKH9</accession>
<evidence type="ECO:0000313" key="18">
    <source>
        <dbReference type="Proteomes" id="UP000460718"/>
    </source>
</evidence>
<gene>
    <name evidence="10" type="ORF">PF001_g7474</name>
    <name evidence="8" type="ORF">PF002_g9169</name>
    <name evidence="9" type="ORF">PF004_g3386</name>
    <name evidence="7" type="ORF">PF005_g8080</name>
    <name evidence="6" type="ORF">PF006_g7152</name>
    <name evidence="5" type="ORF">PF007_g6284</name>
    <name evidence="11" type="ORF">PF008_g11153</name>
    <name evidence="2" type="ORF">PF009_g8691</name>
    <name evidence="4" type="ORF">PF010_g7431</name>
    <name evidence="3" type="ORF">PF011_g7009</name>
</gene>
<evidence type="ECO:0000313" key="8">
    <source>
        <dbReference type="EMBL" id="KAE9241618.1"/>
    </source>
</evidence>
<evidence type="ECO:0000313" key="6">
    <source>
        <dbReference type="EMBL" id="KAE9148251.1"/>
    </source>
</evidence>
<keyword evidence="1" id="KW-0732">Signal</keyword>
<dbReference type="EMBL" id="QXGA01000301">
    <property type="protein sequence ID" value="KAE9148251.1"/>
    <property type="molecule type" value="Genomic_DNA"/>
</dbReference>
<proteinExistence type="predicted"/>
<dbReference type="Proteomes" id="UP000441208">
    <property type="component" value="Unassembled WGS sequence"/>
</dbReference>
<evidence type="ECO:0000313" key="7">
    <source>
        <dbReference type="EMBL" id="KAE9218876.1"/>
    </source>
</evidence>
<sequence length="64" mass="7294">MFLMCIQLSYVVCTCCYSVAGHREHQHAGCHSTTSCAMLCVMQTMLTYVYMKLLPVVQMRKPSQ</sequence>
<evidence type="ECO:0000313" key="10">
    <source>
        <dbReference type="EMBL" id="KAE9316106.1"/>
    </source>
</evidence>
<evidence type="ECO:0000313" key="5">
    <source>
        <dbReference type="EMBL" id="KAE9125636.1"/>
    </source>
</evidence>
<evidence type="ECO:0000313" key="2">
    <source>
        <dbReference type="EMBL" id="KAE8941532.1"/>
    </source>
</evidence>
<evidence type="ECO:0000313" key="17">
    <source>
        <dbReference type="Proteomes" id="UP000441208"/>
    </source>
</evidence>
<dbReference type="Proteomes" id="UP000429523">
    <property type="component" value="Unassembled WGS sequence"/>
</dbReference>
<dbReference type="Proteomes" id="UP000440732">
    <property type="component" value="Unassembled WGS sequence"/>
</dbReference>
<feature type="chain" id="PRO_5036166747" description="Secreted protein" evidence="1">
    <location>
        <begin position="17"/>
        <end position="64"/>
    </location>
</feature>
<evidence type="ECO:0000313" key="12">
    <source>
        <dbReference type="Proteomes" id="UP000429523"/>
    </source>
</evidence>
<dbReference type="Proteomes" id="UP000437068">
    <property type="component" value="Unassembled WGS sequence"/>
</dbReference>